<reference evidence="1 2" key="1">
    <citation type="submission" date="2019-03" db="EMBL/GenBank/DDBJ databases">
        <title>Deep-cultivation of Planctomycetes and their phenomic and genomic characterization uncovers novel biology.</title>
        <authorList>
            <person name="Wiegand S."/>
            <person name="Jogler M."/>
            <person name="Boedeker C."/>
            <person name="Pinto D."/>
            <person name="Vollmers J."/>
            <person name="Rivas-Marin E."/>
            <person name="Kohn T."/>
            <person name="Peeters S.H."/>
            <person name="Heuer A."/>
            <person name="Rast P."/>
            <person name="Oberbeckmann S."/>
            <person name="Bunk B."/>
            <person name="Jeske O."/>
            <person name="Meyerdierks A."/>
            <person name="Storesund J.E."/>
            <person name="Kallscheuer N."/>
            <person name="Luecker S."/>
            <person name="Lage O.M."/>
            <person name="Pohl T."/>
            <person name="Merkel B.J."/>
            <person name="Hornburger P."/>
            <person name="Mueller R.-W."/>
            <person name="Bruemmer F."/>
            <person name="Labrenz M."/>
            <person name="Spormann A.M."/>
            <person name="Op den Camp H."/>
            <person name="Overmann J."/>
            <person name="Amann R."/>
            <person name="Jetten M.S.M."/>
            <person name="Mascher T."/>
            <person name="Medema M.H."/>
            <person name="Devos D.P."/>
            <person name="Kaster A.-K."/>
            <person name="Ovreas L."/>
            <person name="Rohde M."/>
            <person name="Galperin M.Y."/>
            <person name="Jogler C."/>
        </authorList>
    </citation>
    <scope>NUCLEOTIDE SEQUENCE [LARGE SCALE GENOMIC DNA]</scope>
    <source>
        <strain evidence="1 2">V202</strain>
    </source>
</reference>
<evidence type="ECO:0000313" key="2">
    <source>
        <dbReference type="Proteomes" id="UP000318384"/>
    </source>
</evidence>
<accession>A0A517WVD2</accession>
<gene>
    <name evidence="1" type="ORF">V202x_25910</name>
</gene>
<organism evidence="1 2">
    <name type="scientific">Gimesia aquarii</name>
    <dbReference type="NCBI Taxonomy" id="2527964"/>
    <lineage>
        <taxon>Bacteria</taxon>
        <taxon>Pseudomonadati</taxon>
        <taxon>Planctomycetota</taxon>
        <taxon>Planctomycetia</taxon>
        <taxon>Planctomycetales</taxon>
        <taxon>Planctomycetaceae</taxon>
        <taxon>Gimesia</taxon>
    </lineage>
</organism>
<protein>
    <recommendedName>
        <fullName evidence="3">DUF4432 domain-containing protein</fullName>
    </recommendedName>
</protein>
<proteinExistence type="predicted"/>
<dbReference type="InterPro" id="IPR027839">
    <property type="entry name" value="DUF4432"/>
</dbReference>
<name>A0A517WVD2_9PLAN</name>
<dbReference type="CDD" id="cd09023">
    <property type="entry name" value="Aldose_epim_Ec_c4013"/>
    <property type="match status" value="1"/>
</dbReference>
<dbReference type="RefSeq" id="WP_145175081.1">
    <property type="nucleotide sequence ID" value="NZ_CP037422.1"/>
</dbReference>
<dbReference type="InterPro" id="IPR014718">
    <property type="entry name" value="GH-type_carb-bd"/>
</dbReference>
<dbReference type="AlphaFoldDB" id="A0A517WVD2"/>
<evidence type="ECO:0000313" key="1">
    <source>
        <dbReference type="EMBL" id="QDU09219.1"/>
    </source>
</evidence>
<dbReference type="EMBL" id="CP037422">
    <property type="protein sequence ID" value="QDU09219.1"/>
    <property type="molecule type" value="Genomic_DNA"/>
</dbReference>
<dbReference type="Proteomes" id="UP000318384">
    <property type="component" value="Chromosome"/>
</dbReference>
<dbReference type="Pfam" id="PF14486">
    <property type="entry name" value="DUF4432"/>
    <property type="match status" value="1"/>
</dbReference>
<keyword evidence="2" id="KW-1185">Reference proteome</keyword>
<dbReference type="Gene3D" id="2.70.98.10">
    <property type="match status" value="1"/>
</dbReference>
<dbReference type="OrthoDB" id="6183686at2"/>
<sequence>MEAKQVLFTDVNTQTWIEEVLLNAESHSEFSADPNWSIYKKQLHGGQSEGVDLIEIDNGALRLSLLPTRGMGVWKGSYQEIPLGWDSPVKAPVNPAFINLSERGGLGWLSGFNELVCRCGLISNGPPGQDTAGNPIESDLTLHGRIANTPAHYVSVELDPRDGGWIRITGKMEEGMLFGSHFLLESTLETQLGSAEFAIHDRVTNLGPVTAESELLYHINVGSPFLEAGAQFEIPFAEMAPRDSRAAEGMAGFNTYLGPTTDYAEQAYYFKPICDDNGYTPALLSDKKGGLGFLVNFKQGDLPCFTLWKNTQTESAGYVTGLEPGINFPNFRAIEREQGRLKNLSPGSSYQTEIQISILNNSDSVDEIRQKITKLSEKSESIIHDEPHAQFS</sequence>
<dbReference type="GO" id="GO:0030246">
    <property type="term" value="F:carbohydrate binding"/>
    <property type="evidence" value="ECO:0007669"/>
    <property type="project" value="InterPro"/>
</dbReference>
<evidence type="ECO:0008006" key="3">
    <source>
        <dbReference type="Google" id="ProtNLM"/>
    </source>
</evidence>